<evidence type="ECO:0000313" key="2">
    <source>
        <dbReference type="EMBL" id="CAJ0950285.1"/>
    </source>
</evidence>
<feature type="compositionally biased region" description="Polar residues" evidence="1">
    <location>
        <begin position="52"/>
        <end position="61"/>
    </location>
</feature>
<evidence type="ECO:0000313" key="3">
    <source>
        <dbReference type="Proteomes" id="UP001176940"/>
    </source>
</evidence>
<feature type="region of interest" description="Disordered" evidence="1">
    <location>
        <begin position="39"/>
        <end position="87"/>
    </location>
</feature>
<keyword evidence="3" id="KW-1185">Reference proteome</keyword>
<reference evidence="2" key="1">
    <citation type="submission" date="2023-07" db="EMBL/GenBank/DDBJ databases">
        <authorList>
            <person name="Stuckert A."/>
        </authorList>
    </citation>
    <scope>NUCLEOTIDE SEQUENCE</scope>
</reference>
<dbReference type="EMBL" id="CAUEEQ010031436">
    <property type="protein sequence ID" value="CAJ0950285.1"/>
    <property type="molecule type" value="Genomic_DNA"/>
</dbReference>
<evidence type="ECO:0000256" key="1">
    <source>
        <dbReference type="SAM" id="MobiDB-lite"/>
    </source>
</evidence>
<comment type="caution">
    <text evidence="2">The sequence shown here is derived from an EMBL/GenBank/DDBJ whole genome shotgun (WGS) entry which is preliminary data.</text>
</comment>
<dbReference type="PANTHER" id="PTHR31997">
    <property type="entry name" value="AGAP003710-PA"/>
    <property type="match status" value="1"/>
</dbReference>
<name>A0ABN9LVR7_9NEOB</name>
<feature type="compositionally biased region" description="Polar residues" evidence="1">
    <location>
        <begin position="71"/>
        <end position="81"/>
    </location>
</feature>
<dbReference type="PANTHER" id="PTHR31997:SF0">
    <property type="entry name" value="PRIMARY CILIUM ASSEMBLY PROTEIN FAM149B1"/>
    <property type="match status" value="1"/>
</dbReference>
<proteinExistence type="predicted"/>
<gene>
    <name evidence="2" type="ORF">RIMI_LOCUS12964180</name>
</gene>
<sequence length="181" mass="19722">RFGREIPHETDVCCTDLRGSQGRAAHWSTAPRHCLTTVPSARRRNPPRTLHPINNNPSRSGTPRWKRSSEGTRLQTANDQLPCSPVPFNRNNLLPPIGTSDTDYHNLPGSQRQTPDDVMGRSFIISKHLTPLQSRRGSEGIDSIGIGITGIGLSIASSSASSLQMGPSINEKNEDGDYSLS</sequence>
<protein>
    <submittedName>
        <fullName evidence="2">Uncharacterized protein</fullName>
    </submittedName>
</protein>
<feature type="non-terminal residue" evidence="2">
    <location>
        <position position="181"/>
    </location>
</feature>
<feature type="non-terminal residue" evidence="2">
    <location>
        <position position="1"/>
    </location>
</feature>
<feature type="region of interest" description="Disordered" evidence="1">
    <location>
        <begin position="159"/>
        <end position="181"/>
    </location>
</feature>
<accession>A0ABN9LVR7</accession>
<dbReference type="InterPro" id="IPR039630">
    <property type="entry name" value="FAM149"/>
</dbReference>
<organism evidence="2 3">
    <name type="scientific">Ranitomeya imitator</name>
    <name type="common">mimic poison frog</name>
    <dbReference type="NCBI Taxonomy" id="111125"/>
    <lineage>
        <taxon>Eukaryota</taxon>
        <taxon>Metazoa</taxon>
        <taxon>Chordata</taxon>
        <taxon>Craniata</taxon>
        <taxon>Vertebrata</taxon>
        <taxon>Euteleostomi</taxon>
        <taxon>Amphibia</taxon>
        <taxon>Batrachia</taxon>
        <taxon>Anura</taxon>
        <taxon>Neobatrachia</taxon>
        <taxon>Hyloidea</taxon>
        <taxon>Dendrobatidae</taxon>
        <taxon>Dendrobatinae</taxon>
        <taxon>Ranitomeya</taxon>
    </lineage>
</organism>
<dbReference type="Proteomes" id="UP001176940">
    <property type="component" value="Unassembled WGS sequence"/>
</dbReference>